<comment type="caution">
    <text evidence="1">The sequence shown here is derived from an EMBL/GenBank/DDBJ whole genome shotgun (WGS) entry which is preliminary data.</text>
</comment>
<gene>
    <name evidence="1" type="ORF">H8710_11215</name>
</gene>
<dbReference type="Proteomes" id="UP000610760">
    <property type="component" value="Unassembled WGS sequence"/>
</dbReference>
<organism evidence="1 2">
    <name type="scientific">Fumia xinanensis</name>
    <dbReference type="NCBI Taxonomy" id="2763659"/>
    <lineage>
        <taxon>Bacteria</taxon>
        <taxon>Bacillati</taxon>
        <taxon>Bacillota</taxon>
        <taxon>Clostridia</taxon>
        <taxon>Eubacteriales</taxon>
        <taxon>Oscillospiraceae</taxon>
        <taxon>Fumia</taxon>
    </lineage>
</organism>
<sequence length="71" mass="8261">MKSLLFGKNIDPACEYCEWGRPSQDGKMILCRHNGVVAPYFSCRRFKYAPLKRKPKPVPVLPDYNPEDFKL</sequence>
<reference evidence="1" key="1">
    <citation type="submission" date="2020-08" db="EMBL/GenBank/DDBJ databases">
        <title>Genome public.</title>
        <authorList>
            <person name="Liu C."/>
            <person name="Sun Q."/>
        </authorList>
    </citation>
    <scope>NUCLEOTIDE SEQUENCE</scope>
    <source>
        <strain evidence="1">NSJ-33</strain>
    </source>
</reference>
<keyword evidence="2" id="KW-1185">Reference proteome</keyword>
<name>A0A926E5H6_9FIRM</name>
<evidence type="ECO:0000313" key="1">
    <source>
        <dbReference type="EMBL" id="MBC8560632.1"/>
    </source>
</evidence>
<evidence type="ECO:0000313" key="2">
    <source>
        <dbReference type="Proteomes" id="UP000610760"/>
    </source>
</evidence>
<dbReference type="AlphaFoldDB" id="A0A926E5H6"/>
<protein>
    <submittedName>
        <fullName evidence="1">Uncharacterized protein</fullName>
    </submittedName>
</protein>
<accession>A0A926E5H6</accession>
<dbReference type="EMBL" id="JACRSV010000004">
    <property type="protein sequence ID" value="MBC8560632.1"/>
    <property type="molecule type" value="Genomic_DNA"/>
</dbReference>
<proteinExistence type="predicted"/>